<dbReference type="EMBL" id="MTBC01000011">
    <property type="protein sequence ID" value="OQD41801.1"/>
    <property type="molecule type" value="Genomic_DNA"/>
</dbReference>
<dbReference type="SMART" id="SM00244">
    <property type="entry name" value="PHB"/>
    <property type="match status" value="1"/>
</dbReference>
<dbReference type="CDD" id="cd03402">
    <property type="entry name" value="SPFH_like_u2"/>
    <property type="match status" value="1"/>
</dbReference>
<name>A0A1V6LNM7_9FLAO</name>
<dbReference type="AlphaFoldDB" id="A0A1V6LNM7"/>
<accession>A0A1V6LNM7</accession>
<evidence type="ECO:0000256" key="1">
    <source>
        <dbReference type="ARBA" id="ARBA00004167"/>
    </source>
</evidence>
<evidence type="ECO:0000259" key="3">
    <source>
        <dbReference type="SMART" id="SM00244"/>
    </source>
</evidence>
<protein>
    <recommendedName>
        <fullName evidence="3">Band 7 domain-containing protein</fullName>
    </recommendedName>
</protein>
<dbReference type="Proteomes" id="UP000191680">
    <property type="component" value="Unassembled WGS sequence"/>
</dbReference>
<keyword evidence="2" id="KW-1133">Transmembrane helix</keyword>
<feature type="transmembrane region" description="Helical" evidence="2">
    <location>
        <begin position="39"/>
        <end position="59"/>
    </location>
</feature>
<evidence type="ECO:0000256" key="2">
    <source>
        <dbReference type="SAM" id="Phobius"/>
    </source>
</evidence>
<dbReference type="GO" id="GO:0016020">
    <property type="term" value="C:membrane"/>
    <property type="evidence" value="ECO:0007669"/>
    <property type="project" value="UniProtKB-SubCell"/>
</dbReference>
<comment type="caution">
    <text evidence="4">The sequence shown here is derived from an EMBL/GenBank/DDBJ whole genome shotgun (WGS) entry which is preliminary data.</text>
</comment>
<dbReference type="PANTHER" id="PTHR43446:SF1">
    <property type="entry name" value="BAND 7 DOMAIN-CONTAINING PROTEIN"/>
    <property type="match status" value="1"/>
</dbReference>
<keyword evidence="2" id="KW-0472">Membrane</keyword>
<sequence>MNQLTNEKTTTPINGYLMLFLAVILIAGGTFLLFNGGSLLLVLAIFIGLFLAFGLVLVNPNSSRVLLLFGKYVGTIKSNGLFWVLPFYSKKKISLRASNFDSERLKVNDKLGNPIMISTILVWKVTDTYKAAFDVDDYKNFVRVQTDAAVRKLASMYPYDNFADEGIEEDVTLRSSVNEVSEALEKEIQDRLEMAGIKVLEARIGYLAYAQEIANAMLKRQQATAIVAARHKIVEGAVSMVEMALEELSKKELVALDEERKAAMVSNLMVVLCSDKDASPVVNAGTLNH</sequence>
<keyword evidence="5" id="KW-1185">Reference proteome</keyword>
<dbReference type="Gene3D" id="3.30.479.30">
    <property type="entry name" value="Band 7 domain"/>
    <property type="match status" value="1"/>
</dbReference>
<feature type="transmembrane region" description="Helical" evidence="2">
    <location>
        <begin position="15"/>
        <end position="34"/>
    </location>
</feature>
<reference evidence="4 5" key="1">
    <citation type="submission" date="2016-12" db="EMBL/GenBank/DDBJ databases">
        <authorList>
            <person name="Song W.-J."/>
            <person name="Kurnit D.M."/>
        </authorList>
    </citation>
    <scope>NUCLEOTIDE SEQUENCE [LARGE SCALE GENOMIC DNA]</scope>
    <source>
        <strain evidence="4 5">HSG9</strain>
    </source>
</reference>
<feature type="transmembrane region" description="Helical" evidence="2">
    <location>
        <begin position="65"/>
        <end position="88"/>
    </location>
</feature>
<proteinExistence type="predicted"/>
<evidence type="ECO:0000313" key="5">
    <source>
        <dbReference type="Proteomes" id="UP000191680"/>
    </source>
</evidence>
<feature type="domain" description="Band 7" evidence="3">
    <location>
        <begin position="53"/>
        <end position="221"/>
    </location>
</feature>
<evidence type="ECO:0000313" key="4">
    <source>
        <dbReference type="EMBL" id="OQD41801.1"/>
    </source>
</evidence>
<dbReference type="SUPFAM" id="SSF117892">
    <property type="entry name" value="Band 7/SPFH domain"/>
    <property type="match status" value="1"/>
</dbReference>
<keyword evidence="2" id="KW-0812">Transmembrane</keyword>
<dbReference type="InterPro" id="IPR036013">
    <property type="entry name" value="Band_7/SPFH_dom_sf"/>
</dbReference>
<organism evidence="4 5">
    <name type="scientific">Croceivirga radicis</name>
    <dbReference type="NCBI Taxonomy" id="1929488"/>
    <lineage>
        <taxon>Bacteria</taxon>
        <taxon>Pseudomonadati</taxon>
        <taxon>Bacteroidota</taxon>
        <taxon>Flavobacteriia</taxon>
        <taxon>Flavobacteriales</taxon>
        <taxon>Flavobacteriaceae</taxon>
        <taxon>Croceivirga</taxon>
    </lineage>
</organism>
<dbReference type="Pfam" id="PF01145">
    <property type="entry name" value="Band_7"/>
    <property type="match status" value="1"/>
</dbReference>
<dbReference type="InterPro" id="IPR001107">
    <property type="entry name" value="Band_7"/>
</dbReference>
<dbReference type="OrthoDB" id="9813479at2"/>
<dbReference type="RefSeq" id="WP_080319839.1">
    <property type="nucleotide sequence ID" value="NZ_MTBC01000011.1"/>
</dbReference>
<gene>
    <name evidence="4" type="ORF">BUL40_14495</name>
</gene>
<dbReference type="PANTHER" id="PTHR43446">
    <property type="entry name" value="MEMBRANE PROTEIN-RELATED"/>
    <property type="match status" value="1"/>
</dbReference>
<comment type="subcellular location">
    <subcellularLocation>
        <location evidence="1">Membrane</location>
        <topology evidence="1">Single-pass membrane protein</topology>
    </subcellularLocation>
</comment>